<dbReference type="Gene3D" id="2.60.40.10">
    <property type="entry name" value="Immunoglobulins"/>
    <property type="match status" value="2"/>
</dbReference>
<sequence>MRSRSFKDPTSRARPTATKYIIRPHLATSLLSRREVIKRIILSLAAPSTSAGGLELREGGAKTKFLDLCAVKIMKVEVPEIIQYGVQDAVVLDCDYVVGNNTSGLVVKWFFRNKTRPVYQWIPSQKPQDMGILRGRVDLSYRVSNDPYKMHRAIRIVKPTTDISGDYTCVVSTFMEEDQSTKHMIVFANPRIYERAIRYSSTKAFQSSPPCTPATVYGRSERIAEYLSSLGALERVLFAPLLRHTLPQYIYSRLRDLHLAPSGRPSALAASNGHCHQNDNRVSPFFVHSTSSSSLISVSLLSAVPETHFRLIQNKTDDDTVNVICTADGAYPAPSLTLATPDRRLEGVAHSLRTDEDGRYSAIASVTLRDTELPSPAEFICTLRIPQANYVVRKEAIYYPGPISTTPEMPTAADMQLAAAVSKGCYRLQKLNYTTLLCSAPYSISLNRNLLKSRTSLKSEAALESELRLRQRSGFRIGNGNQERDWERHRYTDEKFNSIFTYES</sequence>
<evidence type="ECO:0008006" key="3">
    <source>
        <dbReference type="Google" id="ProtNLM"/>
    </source>
</evidence>
<gene>
    <name evidence="1" type="ORF">EVAR_17104_1</name>
</gene>
<dbReference type="STRING" id="151549.A0A4C1UNI2"/>
<dbReference type="InterPro" id="IPR036179">
    <property type="entry name" value="Ig-like_dom_sf"/>
</dbReference>
<name>A0A4C1UNI2_EUMVA</name>
<evidence type="ECO:0000313" key="2">
    <source>
        <dbReference type="Proteomes" id="UP000299102"/>
    </source>
</evidence>
<keyword evidence="2" id="KW-1185">Reference proteome</keyword>
<organism evidence="1 2">
    <name type="scientific">Eumeta variegata</name>
    <name type="common">Bagworm moth</name>
    <name type="synonym">Eumeta japonica</name>
    <dbReference type="NCBI Taxonomy" id="151549"/>
    <lineage>
        <taxon>Eukaryota</taxon>
        <taxon>Metazoa</taxon>
        <taxon>Ecdysozoa</taxon>
        <taxon>Arthropoda</taxon>
        <taxon>Hexapoda</taxon>
        <taxon>Insecta</taxon>
        <taxon>Pterygota</taxon>
        <taxon>Neoptera</taxon>
        <taxon>Endopterygota</taxon>
        <taxon>Lepidoptera</taxon>
        <taxon>Glossata</taxon>
        <taxon>Ditrysia</taxon>
        <taxon>Tineoidea</taxon>
        <taxon>Psychidae</taxon>
        <taxon>Oiketicinae</taxon>
        <taxon>Eumeta</taxon>
    </lineage>
</organism>
<dbReference type="EMBL" id="BGZK01000193">
    <property type="protein sequence ID" value="GBP27404.1"/>
    <property type="molecule type" value="Genomic_DNA"/>
</dbReference>
<dbReference type="AlphaFoldDB" id="A0A4C1UNI2"/>
<dbReference type="SUPFAM" id="SSF48726">
    <property type="entry name" value="Immunoglobulin"/>
    <property type="match status" value="2"/>
</dbReference>
<reference evidence="1 2" key="1">
    <citation type="journal article" date="2019" name="Commun. Biol.">
        <title>The bagworm genome reveals a unique fibroin gene that provides high tensile strength.</title>
        <authorList>
            <person name="Kono N."/>
            <person name="Nakamura H."/>
            <person name="Ohtoshi R."/>
            <person name="Tomita M."/>
            <person name="Numata K."/>
            <person name="Arakawa K."/>
        </authorList>
    </citation>
    <scope>NUCLEOTIDE SEQUENCE [LARGE SCALE GENOMIC DNA]</scope>
</reference>
<protein>
    <recommendedName>
        <fullName evidence="3">Ig-like domain-containing protein</fullName>
    </recommendedName>
</protein>
<evidence type="ECO:0000313" key="1">
    <source>
        <dbReference type="EMBL" id="GBP27404.1"/>
    </source>
</evidence>
<dbReference type="PANTHER" id="PTHR21261">
    <property type="entry name" value="BEAT PROTEIN"/>
    <property type="match status" value="1"/>
</dbReference>
<dbReference type="OrthoDB" id="6478865at2759"/>
<proteinExistence type="predicted"/>
<dbReference type="PANTHER" id="PTHR21261:SF2">
    <property type="entry name" value="GH04238P-RELATED"/>
    <property type="match status" value="1"/>
</dbReference>
<accession>A0A4C1UNI2</accession>
<comment type="caution">
    <text evidence="1">The sequence shown here is derived from an EMBL/GenBank/DDBJ whole genome shotgun (WGS) entry which is preliminary data.</text>
</comment>
<dbReference type="InterPro" id="IPR013783">
    <property type="entry name" value="Ig-like_fold"/>
</dbReference>
<dbReference type="Proteomes" id="UP000299102">
    <property type="component" value="Unassembled WGS sequence"/>
</dbReference>